<reference evidence="2 3" key="1">
    <citation type="submission" date="2016-07" db="EMBL/GenBank/DDBJ databases">
        <title>Pervasive Adenine N6-methylation of Active Genes in Fungi.</title>
        <authorList>
            <consortium name="DOE Joint Genome Institute"/>
            <person name="Mondo S.J."/>
            <person name="Dannebaum R.O."/>
            <person name="Kuo R.C."/>
            <person name="Labutti K."/>
            <person name="Haridas S."/>
            <person name="Kuo A."/>
            <person name="Salamov A."/>
            <person name="Ahrendt S.R."/>
            <person name="Lipzen A."/>
            <person name="Sullivan W."/>
            <person name="Andreopoulos W.B."/>
            <person name="Clum A."/>
            <person name="Lindquist E."/>
            <person name="Daum C."/>
            <person name="Ramamoorthy G.K."/>
            <person name="Gryganskyi A."/>
            <person name="Culley D."/>
            <person name="Magnuson J.K."/>
            <person name="James T.Y."/>
            <person name="O'Malley M.A."/>
            <person name="Stajich J.E."/>
            <person name="Spatafora J.W."/>
            <person name="Visel A."/>
            <person name="Grigoriev I.V."/>
        </authorList>
    </citation>
    <scope>NUCLEOTIDE SEQUENCE [LARGE SCALE GENOMIC DNA]</scope>
    <source>
        <strain evidence="2 3">CBS 931.73</strain>
    </source>
</reference>
<protein>
    <recommendedName>
        <fullName evidence="4">PLP-dependent transferase</fullName>
    </recommendedName>
</protein>
<dbReference type="EMBL" id="MCFE01000262">
    <property type="protein sequence ID" value="ORX92718.1"/>
    <property type="molecule type" value="Genomic_DNA"/>
</dbReference>
<dbReference type="Proteomes" id="UP000193498">
    <property type="component" value="Unassembled WGS sequence"/>
</dbReference>
<proteinExistence type="predicted"/>
<evidence type="ECO:0000313" key="3">
    <source>
        <dbReference type="Proteomes" id="UP000193498"/>
    </source>
</evidence>
<dbReference type="AlphaFoldDB" id="A0A1Y1Y400"/>
<sequence>MDARYIPESLDLSLESTNPDLFHSYLARVTKEVHGDIRRSGKYMFDYAPIHYPKPLPVFFRIITHPRLTFQDLDQMLEDISTAGERLFEEFEDDSASVQSR</sequence>
<organism evidence="2 3">
    <name type="scientific">Basidiobolus meristosporus CBS 931.73</name>
    <dbReference type="NCBI Taxonomy" id="1314790"/>
    <lineage>
        <taxon>Eukaryota</taxon>
        <taxon>Fungi</taxon>
        <taxon>Fungi incertae sedis</taxon>
        <taxon>Zoopagomycota</taxon>
        <taxon>Entomophthoromycotina</taxon>
        <taxon>Basidiobolomycetes</taxon>
        <taxon>Basidiobolales</taxon>
        <taxon>Basidiobolaceae</taxon>
        <taxon>Basidiobolus</taxon>
    </lineage>
</organism>
<dbReference type="EMBL" id="MCFE01000669">
    <property type="protein sequence ID" value="ORX82489.1"/>
    <property type="molecule type" value="Genomic_DNA"/>
</dbReference>
<comment type="caution">
    <text evidence="2">The sequence shown here is derived from an EMBL/GenBank/DDBJ whole genome shotgun (WGS) entry which is preliminary data.</text>
</comment>
<dbReference type="Gene3D" id="3.90.1150.170">
    <property type="match status" value="1"/>
</dbReference>
<evidence type="ECO:0000313" key="1">
    <source>
        <dbReference type="EMBL" id="ORX82489.1"/>
    </source>
</evidence>
<evidence type="ECO:0008006" key="4">
    <source>
        <dbReference type="Google" id="ProtNLM"/>
    </source>
</evidence>
<accession>A0A1Y1Y400</accession>
<keyword evidence="3" id="KW-1185">Reference proteome</keyword>
<gene>
    <name evidence="2" type="ORF">K493DRAFT_41383</name>
    <name evidence="1" type="ORF">K493DRAFT_91597</name>
</gene>
<dbReference type="InParanoid" id="A0A1Y1Y400"/>
<evidence type="ECO:0000313" key="2">
    <source>
        <dbReference type="EMBL" id="ORX92718.1"/>
    </source>
</evidence>
<name>A0A1Y1Y400_9FUNG</name>